<protein>
    <submittedName>
        <fullName evidence="2">Uncharacterized protein</fullName>
    </submittedName>
</protein>
<evidence type="ECO:0000313" key="2">
    <source>
        <dbReference type="EMBL" id="KZV36770.1"/>
    </source>
</evidence>
<proteinExistence type="predicted"/>
<dbReference type="AlphaFoldDB" id="A0A2Z7BX55"/>
<feature type="region of interest" description="Disordered" evidence="1">
    <location>
        <begin position="291"/>
        <end position="313"/>
    </location>
</feature>
<dbReference type="EMBL" id="KV003221">
    <property type="protein sequence ID" value="KZV36770.1"/>
    <property type="molecule type" value="Genomic_DNA"/>
</dbReference>
<organism evidence="2 3">
    <name type="scientific">Dorcoceras hygrometricum</name>
    <dbReference type="NCBI Taxonomy" id="472368"/>
    <lineage>
        <taxon>Eukaryota</taxon>
        <taxon>Viridiplantae</taxon>
        <taxon>Streptophyta</taxon>
        <taxon>Embryophyta</taxon>
        <taxon>Tracheophyta</taxon>
        <taxon>Spermatophyta</taxon>
        <taxon>Magnoliopsida</taxon>
        <taxon>eudicotyledons</taxon>
        <taxon>Gunneridae</taxon>
        <taxon>Pentapetalae</taxon>
        <taxon>asterids</taxon>
        <taxon>lamiids</taxon>
        <taxon>Lamiales</taxon>
        <taxon>Gesneriaceae</taxon>
        <taxon>Didymocarpoideae</taxon>
        <taxon>Trichosporeae</taxon>
        <taxon>Loxocarpinae</taxon>
        <taxon>Dorcoceras</taxon>
    </lineage>
</organism>
<sequence>MYSFNLRIMIKLCLHLRDLCYPQCYLLSPRLTSFPGAGGSKPLPCWHLCLAPTVVRQSGPRPDPRLLRQAALEALTNSARTDSPRRVGRKQLSGERSGGGGGGDDDRRRRRRLMRGRGGGQQALGIGYPHMSASDESSTTMYRLLHASGSHPIPPPDDPKTNQYNQDLGLIHSTNGNHLESSNEGSSIDHQITIYLHAQNITMFPTNETCWWICVRVSVGCSAGVDVNAGQLSCSSKRKRRRVIVATGSPAARRAAIPHSHLPAGIVATMRRVVNYHSSWARQQQVELFDASGNPGSTAGRGFNPAGGSPRGG</sequence>
<reference evidence="2 3" key="1">
    <citation type="journal article" date="2015" name="Proc. Natl. Acad. Sci. U.S.A.">
        <title>The resurrection genome of Boea hygrometrica: A blueprint for survival of dehydration.</title>
        <authorList>
            <person name="Xiao L."/>
            <person name="Yang G."/>
            <person name="Zhang L."/>
            <person name="Yang X."/>
            <person name="Zhao S."/>
            <person name="Ji Z."/>
            <person name="Zhou Q."/>
            <person name="Hu M."/>
            <person name="Wang Y."/>
            <person name="Chen M."/>
            <person name="Xu Y."/>
            <person name="Jin H."/>
            <person name="Xiao X."/>
            <person name="Hu G."/>
            <person name="Bao F."/>
            <person name="Hu Y."/>
            <person name="Wan P."/>
            <person name="Li L."/>
            <person name="Deng X."/>
            <person name="Kuang T."/>
            <person name="Xiang C."/>
            <person name="Zhu J.K."/>
            <person name="Oliver M.J."/>
            <person name="He Y."/>
        </authorList>
    </citation>
    <scope>NUCLEOTIDE SEQUENCE [LARGE SCALE GENOMIC DNA]</scope>
    <source>
        <strain evidence="3">cv. XS01</strain>
    </source>
</reference>
<evidence type="ECO:0000256" key="1">
    <source>
        <dbReference type="SAM" id="MobiDB-lite"/>
    </source>
</evidence>
<name>A0A2Z7BX55_9LAMI</name>
<accession>A0A2Z7BX55</accession>
<gene>
    <name evidence="2" type="ORF">F511_26622</name>
</gene>
<feature type="region of interest" description="Disordered" evidence="1">
    <location>
        <begin position="74"/>
        <end position="138"/>
    </location>
</feature>
<keyword evidence="3" id="KW-1185">Reference proteome</keyword>
<dbReference type="Proteomes" id="UP000250235">
    <property type="component" value="Unassembled WGS sequence"/>
</dbReference>
<evidence type="ECO:0000313" key="3">
    <source>
        <dbReference type="Proteomes" id="UP000250235"/>
    </source>
</evidence>